<comment type="caution">
    <text evidence="4">The sequence shown here is derived from an EMBL/GenBank/DDBJ whole genome shotgun (WGS) entry which is preliminary data.</text>
</comment>
<dbReference type="SUPFAM" id="SSF53335">
    <property type="entry name" value="S-adenosyl-L-methionine-dependent methyltransferases"/>
    <property type="match status" value="1"/>
</dbReference>
<dbReference type="EMBL" id="JFKC01000026">
    <property type="protein sequence ID" value="OSQ45624.1"/>
    <property type="molecule type" value="Genomic_DNA"/>
</dbReference>
<dbReference type="RefSeq" id="WP_085641024.1">
    <property type="nucleotide sequence ID" value="NZ_JFKC01000026.1"/>
</dbReference>
<keyword evidence="5" id="KW-1185">Reference proteome</keyword>
<reference evidence="4 5" key="1">
    <citation type="submission" date="2014-03" db="EMBL/GenBank/DDBJ databases">
        <title>The draft genome sequence of Marivita geojedonensis KCTC 23882.</title>
        <authorList>
            <person name="Lai Q."/>
            <person name="Shao Z."/>
        </authorList>
    </citation>
    <scope>NUCLEOTIDE SEQUENCE [LARGE SCALE GENOMIC DNA]</scope>
    <source>
        <strain evidence="4 5">DPG-138</strain>
    </source>
</reference>
<dbReference type="Proteomes" id="UP000193926">
    <property type="component" value="Unassembled WGS sequence"/>
</dbReference>
<evidence type="ECO:0000256" key="1">
    <source>
        <dbReference type="ARBA" id="ARBA00022603"/>
    </source>
</evidence>
<evidence type="ECO:0000313" key="5">
    <source>
        <dbReference type="Proteomes" id="UP000193926"/>
    </source>
</evidence>
<dbReference type="InterPro" id="IPR041698">
    <property type="entry name" value="Methyltransf_25"/>
</dbReference>
<name>A0A1X4NF13_9RHOB</name>
<organism evidence="4 5">
    <name type="scientific">Marivita geojedonensis</name>
    <dbReference type="NCBI Taxonomy" id="1123756"/>
    <lineage>
        <taxon>Bacteria</taxon>
        <taxon>Pseudomonadati</taxon>
        <taxon>Pseudomonadota</taxon>
        <taxon>Alphaproteobacteria</taxon>
        <taxon>Rhodobacterales</taxon>
        <taxon>Roseobacteraceae</taxon>
        <taxon>Marivita</taxon>
    </lineage>
</organism>
<evidence type="ECO:0000313" key="4">
    <source>
        <dbReference type="EMBL" id="OSQ45624.1"/>
    </source>
</evidence>
<keyword evidence="1" id="KW-0489">Methyltransferase</keyword>
<dbReference type="AlphaFoldDB" id="A0A1X4NF13"/>
<gene>
    <name evidence="4" type="ORF">MGEO_18070</name>
</gene>
<accession>A0A1X4NF13</accession>
<keyword evidence="2" id="KW-0808">Transferase</keyword>
<dbReference type="PANTHER" id="PTHR43861">
    <property type="entry name" value="TRANS-ACONITATE 2-METHYLTRANSFERASE-RELATED"/>
    <property type="match status" value="1"/>
</dbReference>
<feature type="domain" description="Methyltransferase" evidence="3">
    <location>
        <begin position="43"/>
        <end position="134"/>
    </location>
</feature>
<evidence type="ECO:0000259" key="3">
    <source>
        <dbReference type="Pfam" id="PF13649"/>
    </source>
</evidence>
<sequence>MYPTAKFWDRVADKYANSPIKDQVSYAYTLDRTRHYLHVEDHVLELGCGTGSTALELSPQVHKIVATDISGAMLEKGREKAAAQNIANVEFAQADAQHAPVGPFDVVTAFNLLHLIEDLDQTLAEVARRTKPGGLFISKTFCLPEGFSWLTVMMRVVVPVMQAIGKAPYVASMKARDLDAAITAAGFTIIETGQGPTKDPRRYLVARKDG</sequence>
<dbReference type="GO" id="GO:0032259">
    <property type="term" value="P:methylation"/>
    <property type="evidence" value="ECO:0007669"/>
    <property type="project" value="UniProtKB-KW"/>
</dbReference>
<dbReference type="OrthoDB" id="5642573at2"/>
<protein>
    <recommendedName>
        <fullName evidence="3">Methyltransferase domain-containing protein</fullName>
    </recommendedName>
</protein>
<dbReference type="InterPro" id="IPR029063">
    <property type="entry name" value="SAM-dependent_MTases_sf"/>
</dbReference>
<dbReference type="Gene3D" id="3.40.50.150">
    <property type="entry name" value="Vaccinia Virus protein VP39"/>
    <property type="match status" value="1"/>
</dbReference>
<dbReference type="STRING" id="1123756.MGEO_18070"/>
<proteinExistence type="predicted"/>
<dbReference type="Pfam" id="PF13649">
    <property type="entry name" value="Methyltransf_25"/>
    <property type="match status" value="1"/>
</dbReference>
<dbReference type="GO" id="GO:0008168">
    <property type="term" value="F:methyltransferase activity"/>
    <property type="evidence" value="ECO:0007669"/>
    <property type="project" value="UniProtKB-KW"/>
</dbReference>
<dbReference type="PANTHER" id="PTHR43861:SF1">
    <property type="entry name" value="TRANS-ACONITATE 2-METHYLTRANSFERASE"/>
    <property type="match status" value="1"/>
</dbReference>
<evidence type="ECO:0000256" key="2">
    <source>
        <dbReference type="ARBA" id="ARBA00022679"/>
    </source>
</evidence>
<dbReference type="CDD" id="cd02440">
    <property type="entry name" value="AdoMet_MTases"/>
    <property type="match status" value="1"/>
</dbReference>